<feature type="transmembrane region" description="Helical" evidence="1">
    <location>
        <begin position="6"/>
        <end position="29"/>
    </location>
</feature>
<protein>
    <submittedName>
        <fullName evidence="2">Uncharacterized protein</fullName>
    </submittedName>
</protein>
<accession>A0A7H0HG08</accession>
<organism evidence="2 3">
    <name type="scientific">Paenacidovorax monticola</name>
    <dbReference type="NCBI Taxonomy" id="1926868"/>
    <lineage>
        <taxon>Bacteria</taxon>
        <taxon>Pseudomonadati</taxon>
        <taxon>Pseudomonadota</taxon>
        <taxon>Betaproteobacteria</taxon>
        <taxon>Burkholderiales</taxon>
        <taxon>Comamonadaceae</taxon>
        <taxon>Paenacidovorax</taxon>
    </lineage>
</organism>
<keyword evidence="1" id="KW-1133">Transmembrane helix</keyword>
<gene>
    <name evidence="2" type="ORF">H9L24_00055</name>
</gene>
<evidence type="ECO:0000313" key="2">
    <source>
        <dbReference type="EMBL" id="QNP59474.1"/>
    </source>
</evidence>
<keyword evidence="1" id="KW-0472">Membrane</keyword>
<dbReference type="EMBL" id="CP060790">
    <property type="protein sequence ID" value="QNP59474.1"/>
    <property type="molecule type" value="Genomic_DNA"/>
</dbReference>
<reference evidence="2 3" key="1">
    <citation type="submission" date="2020-08" db="EMBL/GenBank/DDBJ databases">
        <title>Genome sequence of Acidovorax monticola KACC 19171T.</title>
        <authorList>
            <person name="Hyun D.-W."/>
            <person name="Bae J.-W."/>
        </authorList>
    </citation>
    <scope>NUCLEOTIDE SEQUENCE [LARGE SCALE GENOMIC DNA]</scope>
    <source>
        <strain evidence="2 3">KACC 19171</strain>
    </source>
</reference>
<sequence>MLFTALAYLLITALAIAALAVFMLPVYVWTLARDRAADADMAEARRILGKDFPA</sequence>
<dbReference type="Proteomes" id="UP000516057">
    <property type="component" value="Chromosome"/>
</dbReference>
<name>A0A7H0HG08_9BURK</name>
<evidence type="ECO:0000256" key="1">
    <source>
        <dbReference type="SAM" id="Phobius"/>
    </source>
</evidence>
<keyword evidence="3" id="KW-1185">Reference proteome</keyword>
<dbReference type="RefSeq" id="WP_187736457.1">
    <property type="nucleotide sequence ID" value="NZ_CP060790.1"/>
</dbReference>
<dbReference type="KEGG" id="amon:H9L24_00055"/>
<evidence type="ECO:0000313" key="3">
    <source>
        <dbReference type="Proteomes" id="UP000516057"/>
    </source>
</evidence>
<proteinExistence type="predicted"/>
<dbReference type="AlphaFoldDB" id="A0A7H0HG08"/>
<keyword evidence="1" id="KW-0812">Transmembrane</keyword>